<feature type="region of interest" description="Disordered" evidence="3">
    <location>
        <begin position="63"/>
        <end position="82"/>
    </location>
</feature>
<feature type="coiled-coil region" evidence="2">
    <location>
        <begin position="182"/>
        <end position="224"/>
    </location>
</feature>
<accession>A0ABY7EC05</accession>
<feature type="coiled-coil region" evidence="2">
    <location>
        <begin position="469"/>
        <end position="531"/>
    </location>
</feature>
<dbReference type="Proteomes" id="UP001164746">
    <property type="component" value="Chromosome 5"/>
</dbReference>
<keyword evidence="5" id="KW-1185">Reference proteome</keyword>
<feature type="coiled-coil region" evidence="2">
    <location>
        <begin position="261"/>
        <end position="439"/>
    </location>
</feature>
<dbReference type="PANTHER" id="PTHR32123:SF9">
    <property type="entry name" value="PROTEIN SPINDLY"/>
    <property type="match status" value="1"/>
</dbReference>
<dbReference type="InterPro" id="IPR051149">
    <property type="entry name" value="Spindly/BICDR_Dynein_Adapter"/>
</dbReference>
<dbReference type="PANTHER" id="PTHR32123">
    <property type="entry name" value="BICD FAMILY-LIKE CARGO ADAPTER"/>
    <property type="match status" value="1"/>
</dbReference>
<reference evidence="4" key="1">
    <citation type="submission" date="2022-11" db="EMBL/GenBank/DDBJ databases">
        <title>Centuries of genome instability and evolution in soft-shell clam transmissible cancer (bioRxiv).</title>
        <authorList>
            <person name="Hart S.F.M."/>
            <person name="Yonemitsu M.A."/>
            <person name="Giersch R.M."/>
            <person name="Beal B.F."/>
            <person name="Arriagada G."/>
            <person name="Davis B.W."/>
            <person name="Ostrander E.A."/>
            <person name="Goff S.P."/>
            <person name="Metzger M.J."/>
        </authorList>
    </citation>
    <scope>NUCLEOTIDE SEQUENCE</scope>
    <source>
        <strain evidence="4">MELC-2E11</strain>
        <tissue evidence="4">Siphon/mantle</tissue>
    </source>
</reference>
<feature type="coiled-coil region" evidence="2">
    <location>
        <begin position="125"/>
        <end position="156"/>
    </location>
</feature>
<dbReference type="EMBL" id="CP111016">
    <property type="protein sequence ID" value="WAR06654.1"/>
    <property type="molecule type" value="Genomic_DNA"/>
</dbReference>
<evidence type="ECO:0000313" key="4">
    <source>
        <dbReference type="EMBL" id="WAR06654.1"/>
    </source>
</evidence>
<evidence type="ECO:0000256" key="2">
    <source>
        <dbReference type="SAM" id="Coils"/>
    </source>
</evidence>
<protein>
    <submittedName>
        <fullName evidence="4">SPDLY-like protein</fullName>
    </submittedName>
</protein>
<evidence type="ECO:0000256" key="3">
    <source>
        <dbReference type="SAM" id="MobiDB-lite"/>
    </source>
</evidence>
<organism evidence="4 5">
    <name type="scientific">Mya arenaria</name>
    <name type="common">Soft-shell clam</name>
    <dbReference type="NCBI Taxonomy" id="6604"/>
    <lineage>
        <taxon>Eukaryota</taxon>
        <taxon>Metazoa</taxon>
        <taxon>Spiralia</taxon>
        <taxon>Lophotrochozoa</taxon>
        <taxon>Mollusca</taxon>
        <taxon>Bivalvia</taxon>
        <taxon>Autobranchia</taxon>
        <taxon>Heteroconchia</taxon>
        <taxon>Euheterodonta</taxon>
        <taxon>Imparidentia</taxon>
        <taxon>Neoheterodontei</taxon>
        <taxon>Myida</taxon>
        <taxon>Myoidea</taxon>
        <taxon>Myidae</taxon>
        <taxon>Mya</taxon>
    </lineage>
</organism>
<feature type="compositionally biased region" description="Polar residues" evidence="3">
    <location>
        <begin position="564"/>
        <end position="595"/>
    </location>
</feature>
<sequence length="660" mass="76201">MKYDNWNTDEHSLEMKYDNWNTDEHSLEMKYNNRNKDVHSLEIKYDNGNTDEHSLEMKYDIRNTDRHGNNNERNITGHNSDAKKPTAMAVSIMMKMGTPKQTIQTMSEHECGGQCREAQVAAEYGKSLLEENQELRSRMEDLRANIDKTMEACEQETHCLQMKLEQKSSLERWYSEEVSSLKQQQTDRHELLQQSLETARQQEASKYMRQIQELRSDLEQATATTYQQKQKITELETLVQEHMNQSAVDVGSRSFGLSEEVTVLQEEIATMQNENTQLQSQLIDRRAELAAMVTETEVLRGKLLARDEELEDVQCQFTNINNSLEQVRMEKLDLKCQLDALQMEASSHKSKGNSIFAELDDRRIDAEKKLISLQRRLEQLNEKYLSEKQLNTKYKRQISQLLLSSSGSHFDDEYVANLQRQLNQARNEIKTLLEQVQSKDPFDKKAGTDQGCSEKMSESEYTQYMKTIIESNEKELESLKKELSTKSMQLLDVRSLKSAEEAKSRKVTTENDKLRSQNVRLIAKVEELRLKYEPETMKKSEALVVKRTEKIPLDDEVKIRESRLNNTTVNQSQTAFDDTGPKTNQSERVLQPGSENLTSKSLLSYVKKKCVSISDSDEVHYFEGENKPENDADKTGIEQSVVGRKVTVKKHISAPKDNAI</sequence>
<evidence type="ECO:0000313" key="5">
    <source>
        <dbReference type="Proteomes" id="UP001164746"/>
    </source>
</evidence>
<dbReference type="Gene3D" id="6.10.250.3110">
    <property type="match status" value="1"/>
</dbReference>
<proteinExistence type="predicted"/>
<keyword evidence="1 2" id="KW-0175">Coiled coil</keyword>
<feature type="region of interest" description="Disordered" evidence="3">
    <location>
        <begin position="563"/>
        <end position="595"/>
    </location>
</feature>
<gene>
    <name evidence="4" type="ORF">MAR_022023</name>
</gene>
<name>A0ABY7EC05_MYAAR</name>
<evidence type="ECO:0000256" key="1">
    <source>
        <dbReference type="ARBA" id="ARBA00023054"/>
    </source>
</evidence>